<dbReference type="Proteomes" id="UP000007431">
    <property type="component" value="Unassembled WGS sequence"/>
</dbReference>
<proteinExistence type="predicted"/>
<evidence type="ECO:0000313" key="3">
    <source>
        <dbReference type="Proteomes" id="UP000007431"/>
    </source>
</evidence>
<dbReference type="AlphaFoldDB" id="D8QAG3"/>
<accession>D8QAG3</accession>
<sequence>MATRSLVKYKLVFFSPSAYTQGVLHQLFARFPDTVGKEGLYRGCAFVSRGTGQFVPQEGASPAIGAVGQAETVEEDRVEISVRVPEPAAMAEVLDTLKSAHPYEEVVYDIYKTEAF</sequence>
<dbReference type="OMA" id="YDHCAWQ"/>
<protein>
    <recommendedName>
        <fullName evidence="1">ATP phosphoribosyltransferase</fullName>
    </recommendedName>
</protein>
<dbReference type="InterPro" id="IPR036069">
    <property type="entry name" value="DUF34/NIF3_sf"/>
</dbReference>
<dbReference type="InParanoid" id="D8QAG3"/>
<dbReference type="OrthoDB" id="15981at2759"/>
<dbReference type="InterPro" id="IPR015867">
    <property type="entry name" value="N-reg_PII/ATP_PRibTrfase_C"/>
</dbReference>
<organism evidence="3">
    <name type="scientific">Schizophyllum commune (strain H4-8 / FGSC 9210)</name>
    <name type="common">Split gill fungus</name>
    <dbReference type="NCBI Taxonomy" id="578458"/>
    <lineage>
        <taxon>Eukaryota</taxon>
        <taxon>Fungi</taxon>
        <taxon>Dikarya</taxon>
        <taxon>Basidiomycota</taxon>
        <taxon>Agaricomycotina</taxon>
        <taxon>Agaricomycetes</taxon>
        <taxon>Agaricomycetidae</taxon>
        <taxon>Agaricales</taxon>
        <taxon>Schizophyllaceae</taxon>
        <taxon>Schizophyllum</taxon>
    </lineage>
</organism>
<keyword evidence="3" id="KW-1185">Reference proteome</keyword>
<name>D8QAG3_SCHCM</name>
<dbReference type="Gene3D" id="3.30.70.120">
    <property type="match status" value="1"/>
</dbReference>
<gene>
    <name evidence="2" type="ORF">SCHCODRAFT_57228</name>
</gene>
<dbReference type="PANTHER" id="PTHR41774">
    <property type="match status" value="1"/>
</dbReference>
<evidence type="ECO:0000313" key="2">
    <source>
        <dbReference type="EMBL" id="EFI95396.1"/>
    </source>
</evidence>
<reference evidence="2 3" key="1">
    <citation type="journal article" date="2010" name="Nat. Biotechnol.">
        <title>Genome sequence of the model mushroom Schizophyllum commune.</title>
        <authorList>
            <person name="Ohm R.A."/>
            <person name="de Jong J.F."/>
            <person name="Lugones L.G."/>
            <person name="Aerts A."/>
            <person name="Kothe E."/>
            <person name="Stajich J.E."/>
            <person name="de Vries R.P."/>
            <person name="Record E."/>
            <person name="Levasseur A."/>
            <person name="Baker S.E."/>
            <person name="Bartholomew K.A."/>
            <person name="Coutinho P.M."/>
            <person name="Erdmann S."/>
            <person name="Fowler T.J."/>
            <person name="Gathman A.C."/>
            <person name="Lombard V."/>
            <person name="Henrissat B."/>
            <person name="Knabe N."/>
            <person name="Kuees U."/>
            <person name="Lilly W.W."/>
            <person name="Lindquist E."/>
            <person name="Lucas S."/>
            <person name="Magnuson J.K."/>
            <person name="Piumi F."/>
            <person name="Raudaskoski M."/>
            <person name="Salamov A."/>
            <person name="Schmutz J."/>
            <person name="Schwarze F.W.M.R."/>
            <person name="vanKuyk P.A."/>
            <person name="Horton J.S."/>
            <person name="Grigoriev I.V."/>
            <person name="Woesten H.A.B."/>
        </authorList>
    </citation>
    <scope>NUCLEOTIDE SEQUENCE [LARGE SCALE GENOMIC DNA]</scope>
    <source>
        <strain evidence="3">H4-8 / FGSC 9210</strain>
    </source>
</reference>
<dbReference type="HOGENOM" id="CLU_120084_1_0_1"/>
<dbReference type="SUPFAM" id="SSF102705">
    <property type="entry name" value="NIF3 (NGG1p interacting factor 3)-like"/>
    <property type="match status" value="1"/>
</dbReference>
<dbReference type="GeneID" id="9588740"/>
<dbReference type="PANTHER" id="PTHR41774:SF1">
    <property type="entry name" value="NGG1P INTERACTING FACTOR NIF3"/>
    <property type="match status" value="1"/>
</dbReference>
<evidence type="ECO:0000256" key="1">
    <source>
        <dbReference type="ARBA" id="ARBA00020998"/>
    </source>
</evidence>
<dbReference type="VEuPathDB" id="FungiDB:SCHCODRAFT_02507299"/>
<dbReference type="eggNOG" id="ENOG502S6WE">
    <property type="taxonomic scope" value="Eukaryota"/>
</dbReference>
<dbReference type="KEGG" id="scm:SCHCO_02507299"/>
<dbReference type="EMBL" id="GL377308">
    <property type="protein sequence ID" value="EFI95396.1"/>
    <property type="molecule type" value="Genomic_DNA"/>
</dbReference>
<dbReference type="RefSeq" id="XP_003030299.1">
    <property type="nucleotide sequence ID" value="XM_003030253.1"/>
</dbReference>